<accession>A0A814H5N9</accession>
<keyword evidence="1" id="KW-0732">Signal</keyword>
<reference evidence="3" key="1">
    <citation type="submission" date="2021-02" db="EMBL/GenBank/DDBJ databases">
        <authorList>
            <person name="Nowell W R."/>
        </authorList>
    </citation>
    <scope>NUCLEOTIDE SEQUENCE</scope>
</reference>
<sequence>MAYNTLVGSALIILALSMWHCQAGTITCLQPGRVYQCPADNCTVVGFVRAEQDYPCDCYVLRRPIQNAVTENPRWYHASLPSGRTGYVNAFFCAGVVPHCKMR</sequence>
<evidence type="ECO:0000313" key="5">
    <source>
        <dbReference type="Proteomes" id="UP000663832"/>
    </source>
</evidence>
<dbReference type="OrthoDB" id="9978836at2759"/>
<comment type="caution">
    <text evidence="3">The sequence shown here is derived from an EMBL/GenBank/DDBJ whole genome shotgun (WGS) entry which is preliminary data.</text>
</comment>
<gene>
    <name evidence="2" type="ORF">BJG266_LOCUS14755</name>
    <name evidence="3" type="ORF">QVE165_LOCUS15178</name>
    <name evidence="4" type="ORF">QVE165_LOCUS18947</name>
</gene>
<dbReference type="AlphaFoldDB" id="A0A814H5N9"/>
<evidence type="ECO:0000313" key="4">
    <source>
        <dbReference type="EMBL" id="CAF1075867.1"/>
    </source>
</evidence>
<feature type="signal peptide" evidence="1">
    <location>
        <begin position="1"/>
        <end position="23"/>
    </location>
</feature>
<dbReference type="Proteomes" id="UP000663877">
    <property type="component" value="Unassembled WGS sequence"/>
</dbReference>
<proteinExistence type="predicted"/>
<feature type="chain" id="PRO_5036410180" evidence="1">
    <location>
        <begin position="24"/>
        <end position="103"/>
    </location>
</feature>
<keyword evidence="5" id="KW-1185">Reference proteome</keyword>
<dbReference type="EMBL" id="CAJNOM010000082">
    <property type="protein sequence ID" value="CAF1005654.1"/>
    <property type="molecule type" value="Genomic_DNA"/>
</dbReference>
<evidence type="ECO:0000313" key="2">
    <source>
        <dbReference type="EMBL" id="CAF0978860.1"/>
    </source>
</evidence>
<evidence type="ECO:0000313" key="3">
    <source>
        <dbReference type="EMBL" id="CAF1005654.1"/>
    </source>
</evidence>
<organism evidence="3 5">
    <name type="scientific">Adineta steineri</name>
    <dbReference type="NCBI Taxonomy" id="433720"/>
    <lineage>
        <taxon>Eukaryota</taxon>
        <taxon>Metazoa</taxon>
        <taxon>Spiralia</taxon>
        <taxon>Gnathifera</taxon>
        <taxon>Rotifera</taxon>
        <taxon>Eurotatoria</taxon>
        <taxon>Bdelloidea</taxon>
        <taxon>Adinetida</taxon>
        <taxon>Adinetidae</taxon>
        <taxon>Adineta</taxon>
    </lineage>
</organism>
<name>A0A814H5N9_9BILA</name>
<protein>
    <submittedName>
        <fullName evidence="3">Uncharacterized protein</fullName>
    </submittedName>
</protein>
<dbReference type="Proteomes" id="UP000663832">
    <property type="component" value="Unassembled WGS sequence"/>
</dbReference>
<dbReference type="EMBL" id="CAJNOI010000063">
    <property type="protein sequence ID" value="CAF0978860.1"/>
    <property type="molecule type" value="Genomic_DNA"/>
</dbReference>
<evidence type="ECO:0000256" key="1">
    <source>
        <dbReference type="SAM" id="SignalP"/>
    </source>
</evidence>
<dbReference type="EMBL" id="CAJNOM010000114">
    <property type="protein sequence ID" value="CAF1075867.1"/>
    <property type="molecule type" value="Genomic_DNA"/>
</dbReference>